<reference evidence="1" key="2">
    <citation type="submission" date="2020-11" db="EMBL/GenBank/DDBJ databases">
        <authorList>
            <person name="McCartney M.A."/>
            <person name="Auch B."/>
            <person name="Kono T."/>
            <person name="Mallez S."/>
            <person name="Becker A."/>
            <person name="Gohl D.M."/>
            <person name="Silverstein K.A.T."/>
            <person name="Koren S."/>
            <person name="Bechman K.B."/>
            <person name="Herman A."/>
            <person name="Abrahante J.E."/>
            <person name="Garbe J."/>
        </authorList>
    </citation>
    <scope>NUCLEOTIDE SEQUENCE</scope>
    <source>
        <strain evidence="1">Duluth1</strain>
        <tissue evidence="1">Whole animal</tissue>
    </source>
</reference>
<name>A0A9D4DGE6_DREPO</name>
<gene>
    <name evidence="1" type="ORF">DPMN_182823</name>
</gene>
<keyword evidence="2" id="KW-1185">Reference proteome</keyword>
<reference evidence="1" key="1">
    <citation type="journal article" date="2019" name="bioRxiv">
        <title>The Genome of the Zebra Mussel, Dreissena polymorpha: A Resource for Invasive Species Research.</title>
        <authorList>
            <person name="McCartney M.A."/>
            <person name="Auch B."/>
            <person name="Kono T."/>
            <person name="Mallez S."/>
            <person name="Zhang Y."/>
            <person name="Obille A."/>
            <person name="Becker A."/>
            <person name="Abrahante J.E."/>
            <person name="Garbe J."/>
            <person name="Badalamenti J.P."/>
            <person name="Herman A."/>
            <person name="Mangelson H."/>
            <person name="Liachko I."/>
            <person name="Sullivan S."/>
            <person name="Sone E.D."/>
            <person name="Koren S."/>
            <person name="Silverstein K.A.T."/>
            <person name="Beckman K.B."/>
            <person name="Gohl D.M."/>
        </authorList>
    </citation>
    <scope>NUCLEOTIDE SEQUENCE</scope>
    <source>
        <strain evidence="1">Duluth1</strain>
        <tissue evidence="1">Whole animal</tissue>
    </source>
</reference>
<dbReference type="EMBL" id="JAIWYP010000010">
    <property type="protein sequence ID" value="KAH3748378.1"/>
    <property type="molecule type" value="Genomic_DNA"/>
</dbReference>
<organism evidence="1 2">
    <name type="scientific">Dreissena polymorpha</name>
    <name type="common">Zebra mussel</name>
    <name type="synonym">Mytilus polymorpha</name>
    <dbReference type="NCBI Taxonomy" id="45954"/>
    <lineage>
        <taxon>Eukaryota</taxon>
        <taxon>Metazoa</taxon>
        <taxon>Spiralia</taxon>
        <taxon>Lophotrochozoa</taxon>
        <taxon>Mollusca</taxon>
        <taxon>Bivalvia</taxon>
        <taxon>Autobranchia</taxon>
        <taxon>Heteroconchia</taxon>
        <taxon>Euheterodonta</taxon>
        <taxon>Imparidentia</taxon>
        <taxon>Neoheterodontei</taxon>
        <taxon>Myida</taxon>
        <taxon>Dreissenoidea</taxon>
        <taxon>Dreissenidae</taxon>
        <taxon>Dreissena</taxon>
    </lineage>
</organism>
<evidence type="ECO:0000313" key="1">
    <source>
        <dbReference type="EMBL" id="KAH3748378.1"/>
    </source>
</evidence>
<comment type="caution">
    <text evidence="1">The sequence shown here is derived from an EMBL/GenBank/DDBJ whole genome shotgun (WGS) entry which is preliminary data.</text>
</comment>
<protein>
    <submittedName>
        <fullName evidence="1">Uncharacterized protein</fullName>
    </submittedName>
</protein>
<dbReference type="Proteomes" id="UP000828390">
    <property type="component" value="Unassembled WGS sequence"/>
</dbReference>
<evidence type="ECO:0000313" key="2">
    <source>
        <dbReference type="Proteomes" id="UP000828390"/>
    </source>
</evidence>
<dbReference type="AlphaFoldDB" id="A0A9D4DGE6"/>
<accession>A0A9D4DGE6</accession>
<dbReference type="Gene3D" id="3.30.420.40">
    <property type="match status" value="1"/>
</dbReference>
<sequence>MQGQPYSARKIFSIAIGYLHEHLLKALKQKSPDIIEANIRYVITVPTTWGPEAHQDMREIAKEVC</sequence>
<proteinExistence type="predicted"/>